<accession>A0A8I2B5N0</accession>
<gene>
    <name evidence="3" type="ORF">J2R62_11190</name>
</gene>
<evidence type="ECO:0000313" key="4">
    <source>
        <dbReference type="Proteomes" id="UP000664658"/>
    </source>
</evidence>
<dbReference type="Pfam" id="PF08400">
    <property type="entry name" value="phage_tail_N"/>
    <property type="match status" value="1"/>
</dbReference>
<name>A0A8I2B5N0_PLESH</name>
<dbReference type="SUPFAM" id="SSF49464">
    <property type="entry name" value="Carboxypeptidase regulatory domain-like"/>
    <property type="match status" value="1"/>
</dbReference>
<dbReference type="RefSeq" id="WP_207542223.1">
    <property type="nucleotide sequence ID" value="NZ_JAFNAA010000011.1"/>
</dbReference>
<sequence length="642" mass="66851">MVKISGRLVEPADDKPRSGVTLILSSVKNSSVVLKHATYRCVTGGNGEYSFNAAPGTYAVAVSVYGAEPERVGLIRVYSDSLPGDLNSFLMAPTEDDLTPEIILLVDRMRSDAMKAAESAKQSEQVTSKLASDVATHAEHVASDKVVVEQKTTIATDAAVTAVAAKEQTSKDAVATGKDRQVTQTKAQEAAASANAAKAAQDSIVEDAADVRDKALQVTENTTLVANNAAAVQLNTEQVAQNTQTVTTKTQQVSENAQAVAANTQAVTQMHDEVAAKTSMAQAAADTATQKAASAAEHDASSAANAKIAQDAASAVQGVLIDGGECDLSSGVYPLPQTVAGKNYSTVWYVKTGGTVSGVAYDAGDVLRYTTAKGGYYFRVDAVDTTTAQISQHAAKAGAHTISGVLGLTEALADKADAAAVTEGFRQHSLASDPHTQYVKKADANPFPQYSDFRTGESRMFETRAQLAKRAAEYHPMDGQLVPRTTDQGLLAAIMAGEVPSCSDADWLADPYKRNNYTLGDGSTNIRLPDRNGKYTGTVGSVFARGDGDNAPAPGVIHGDAIRNITGSFAQATKSGSWLQNVSIEGAFRPAGTNPGSGSRPADGGNSGGDPGYGVVFNASLVVPTAAQVRPVSISRVWSVKR</sequence>
<reference evidence="3" key="1">
    <citation type="submission" date="2021-03" db="EMBL/GenBank/DDBJ databases">
        <title>Plesiomonas shigelloides zfcc0051, isolated from zebrafish feces.</title>
        <authorList>
            <person name="Vanderhoek Z."/>
            <person name="Gaulke C."/>
        </authorList>
    </citation>
    <scope>NUCLEOTIDE SEQUENCE</scope>
    <source>
        <strain evidence="3">Zfcc0051</strain>
    </source>
</reference>
<organism evidence="3 4">
    <name type="scientific">Plesiomonas shigelloides</name>
    <name type="common">Aeromonas shigelloides</name>
    <dbReference type="NCBI Taxonomy" id="703"/>
    <lineage>
        <taxon>Bacteria</taxon>
        <taxon>Pseudomonadati</taxon>
        <taxon>Pseudomonadota</taxon>
        <taxon>Gammaproteobacteria</taxon>
        <taxon>Enterobacterales</taxon>
        <taxon>Enterobacteriaceae</taxon>
        <taxon>Plesiomonas</taxon>
    </lineage>
</organism>
<dbReference type="InterPro" id="IPR008969">
    <property type="entry name" value="CarboxyPept-like_regulatory"/>
</dbReference>
<comment type="caution">
    <text evidence="3">The sequence shown here is derived from an EMBL/GenBank/DDBJ whole genome shotgun (WGS) entry which is preliminary data.</text>
</comment>
<proteinExistence type="predicted"/>
<protein>
    <submittedName>
        <fullName evidence="3">Prophage tail fiber N-terminal domain-containing protein</fullName>
    </submittedName>
</protein>
<dbReference type="Gene3D" id="2.60.40.1120">
    <property type="entry name" value="Carboxypeptidase-like, regulatory domain"/>
    <property type="match status" value="1"/>
</dbReference>
<dbReference type="InterPro" id="IPR013609">
    <property type="entry name" value="Stf-like_N"/>
</dbReference>
<evidence type="ECO:0000256" key="1">
    <source>
        <dbReference type="SAM" id="MobiDB-lite"/>
    </source>
</evidence>
<evidence type="ECO:0000313" key="3">
    <source>
        <dbReference type="EMBL" id="MBO1108778.1"/>
    </source>
</evidence>
<feature type="region of interest" description="Disordered" evidence="1">
    <location>
        <begin position="587"/>
        <end position="610"/>
    </location>
</feature>
<evidence type="ECO:0000259" key="2">
    <source>
        <dbReference type="Pfam" id="PF08400"/>
    </source>
</evidence>
<dbReference type="AlphaFoldDB" id="A0A8I2B5N0"/>
<feature type="domain" description="Lambda-like tail fibre protein N-terminal" evidence="2">
    <location>
        <begin position="2"/>
        <end position="130"/>
    </location>
</feature>
<dbReference type="Proteomes" id="UP000664658">
    <property type="component" value="Unassembled WGS sequence"/>
</dbReference>
<dbReference type="EMBL" id="JAFNAA010000011">
    <property type="protein sequence ID" value="MBO1108778.1"/>
    <property type="molecule type" value="Genomic_DNA"/>
</dbReference>